<comment type="caution">
    <text evidence="2">The sequence shown here is derived from an EMBL/GenBank/DDBJ whole genome shotgun (WGS) entry which is preliminary data.</text>
</comment>
<reference evidence="2 3" key="1">
    <citation type="submission" date="2019-12" db="EMBL/GenBank/DDBJ databases">
        <authorList>
            <person name="Xu J."/>
        </authorList>
    </citation>
    <scope>NUCLEOTIDE SEQUENCE [LARGE SCALE GENOMIC DNA]</scope>
    <source>
        <strain evidence="2 3">HX-5-24</strain>
    </source>
</reference>
<sequence length="262" mass="28645">MKLRKPVVITLIAAAPVLAYAGLCGWMYAKQRDILYLPQTTKATPDQTDFGIARNGVMLNGWLVNIGQPGAVLYFGGNAERIEDRKADFAKWFPNASTYLVPYRGYGASEGTPTEADILEDALAVYDQVQARQPGARIVVIGRSLGSAVASYVASKRPVAKLVLVTPFDSMANVAQQHYPWLPVRWLLQDKYEQASYLQAYKGPLLIVRAGRDDVVPAVSTNKLIASLKYKPTVLDLPHADHSTVASSRTYAQSLMAFVGTP</sequence>
<dbReference type="InterPro" id="IPR022742">
    <property type="entry name" value="Hydrolase_4"/>
</dbReference>
<protein>
    <submittedName>
        <fullName evidence="2">Alpha/beta fold hydrolase</fullName>
    </submittedName>
</protein>
<dbReference type="PANTHER" id="PTHR12277">
    <property type="entry name" value="ALPHA/BETA HYDROLASE DOMAIN-CONTAINING PROTEIN"/>
    <property type="match status" value="1"/>
</dbReference>
<dbReference type="Proteomes" id="UP000479692">
    <property type="component" value="Unassembled WGS sequence"/>
</dbReference>
<dbReference type="SUPFAM" id="SSF53474">
    <property type="entry name" value="alpha/beta-Hydrolases"/>
    <property type="match status" value="1"/>
</dbReference>
<dbReference type="GO" id="GO:0016787">
    <property type="term" value="F:hydrolase activity"/>
    <property type="evidence" value="ECO:0007669"/>
    <property type="project" value="UniProtKB-KW"/>
</dbReference>
<dbReference type="AlphaFoldDB" id="A0A7C9HU27"/>
<dbReference type="PANTHER" id="PTHR12277:SF81">
    <property type="entry name" value="PROTEIN ABHD13"/>
    <property type="match status" value="1"/>
</dbReference>
<dbReference type="InterPro" id="IPR029058">
    <property type="entry name" value="AB_hydrolase_fold"/>
</dbReference>
<proteinExistence type="predicted"/>
<gene>
    <name evidence="2" type="ORF">GN331_11610</name>
</gene>
<keyword evidence="3" id="KW-1185">Reference proteome</keyword>
<accession>A0A7C9HU27</accession>
<keyword evidence="2" id="KW-0378">Hydrolase</keyword>
<dbReference type="EMBL" id="WOXT01000003">
    <property type="protein sequence ID" value="MUV14851.1"/>
    <property type="molecule type" value="Genomic_DNA"/>
</dbReference>
<organism evidence="2 3">
    <name type="scientific">Noviluteimonas gilva</name>
    <dbReference type="NCBI Taxonomy" id="2682097"/>
    <lineage>
        <taxon>Bacteria</taxon>
        <taxon>Pseudomonadati</taxon>
        <taxon>Pseudomonadota</taxon>
        <taxon>Gammaproteobacteria</taxon>
        <taxon>Lysobacterales</taxon>
        <taxon>Lysobacteraceae</taxon>
        <taxon>Noviluteimonas</taxon>
    </lineage>
</organism>
<evidence type="ECO:0000259" key="1">
    <source>
        <dbReference type="Pfam" id="PF12146"/>
    </source>
</evidence>
<dbReference type="Pfam" id="PF12146">
    <property type="entry name" value="Hydrolase_4"/>
    <property type="match status" value="1"/>
</dbReference>
<evidence type="ECO:0000313" key="3">
    <source>
        <dbReference type="Proteomes" id="UP000479692"/>
    </source>
</evidence>
<dbReference type="RefSeq" id="WP_156642270.1">
    <property type="nucleotide sequence ID" value="NZ_WOXT01000003.1"/>
</dbReference>
<dbReference type="Gene3D" id="3.40.50.1820">
    <property type="entry name" value="alpha/beta hydrolase"/>
    <property type="match status" value="1"/>
</dbReference>
<feature type="domain" description="Serine aminopeptidase S33" evidence="1">
    <location>
        <begin position="95"/>
        <end position="173"/>
    </location>
</feature>
<name>A0A7C9HU27_9GAMM</name>
<evidence type="ECO:0000313" key="2">
    <source>
        <dbReference type="EMBL" id="MUV14851.1"/>
    </source>
</evidence>